<dbReference type="InterPro" id="IPR051908">
    <property type="entry name" value="Ribosomal_N-acetyltransferase"/>
</dbReference>
<dbReference type="PANTHER" id="PTHR43441:SF3">
    <property type="entry name" value="ACETYLTRANSFERASE"/>
    <property type="match status" value="1"/>
</dbReference>
<dbReference type="GO" id="GO:0016746">
    <property type="term" value="F:acyltransferase activity"/>
    <property type="evidence" value="ECO:0007669"/>
    <property type="project" value="UniProtKB-KW"/>
</dbReference>
<dbReference type="SUPFAM" id="SSF55729">
    <property type="entry name" value="Acyl-CoA N-acyltransferases (Nat)"/>
    <property type="match status" value="1"/>
</dbReference>
<evidence type="ECO:0000313" key="3">
    <source>
        <dbReference type="Proteomes" id="UP001597452"/>
    </source>
</evidence>
<comment type="caution">
    <text evidence="2">The sequence shown here is derived from an EMBL/GenBank/DDBJ whole genome shotgun (WGS) entry which is preliminary data.</text>
</comment>
<evidence type="ECO:0000259" key="1">
    <source>
        <dbReference type="PROSITE" id="PS51186"/>
    </source>
</evidence>
<gene>
    <name evidence="2" type="ORF">ACFSW4_03275</name>
</gene>
<dbReference type="InterPro" id="IPR016181">
    <property type="entry name" value="Acyl_CoA_acyltransferase"/>
</dbReference>
<dbReference type="PANTHER" id="PTHR43441">
    <property type="entry name" value="RIBOSOMAL-PROTEIN-SERINE ACETYLTRANSFERASE"/>
    <property type="match status" value="1"/>
</dbReference>
<evidence type="ECO:0000313" key="2">
    <source>
        <dbReference type="EMBL" id="MFD2637898.1"/>
    </source>
</evidence>
<dbReference type="Gene3D" id="3.40.630.30">
    <property type="match status" value="1"/>
</dbReference>
<dbReference type="InterPro" id="IPR000182">
    <property type="entry name" value="GNAT_dom"/>
</dbReference>
<feature type="domain" description="N-acetyltransferase" evidence="1">
    <location>
        <begin position="36"/>
        <end position="181"/>
    </location>
</feature>
<protein>
    <submittedName>
        <fullName evidence="2">GNAT family N-acetyltransferase</fullName>
        <ecNumber evidence="2">2.3.-.-</ecNumber>
    </submittedName>
</protein>
<accession>A0ABW5Q7F3</accession>
<dbReference type="EMBL" id="JBHUMZ010000011">
    <property type="protein sequence ID" value="MFD2637898.1"/>
    <property type="molecule type" value="Genomic_DNA"/>
</dbReference>
<keyword evidence="2" id="KW-0012">Acyltransferase</keyword>
<organism evidence="2 3">
    <name type="scientific">Piscibacillus salipiscarius</name>
    <dbReference type="NCBI Taxonomy" id="299480"/>
    <lineage>
        <taxon>Bacteria</taxon>
        <taxon>Bacillati</taxon>
        <taxon>Bacillota</taxon>
        <taxon>Bacilli</taxon>
        <taxon>Bacillales</taxon>
        <taxon>Bacillaceae</taxon>
        <taxon>Piscibacillus</taxon>
    </lineage>
</organism>
<proteinExistence type="predicted"/>
<keyword evidence="3" id="KW-1185">Reference proteome</keyword>
<dbReference type="Pfam" id="PF13302">
    <property type="entry name" value="Acetyltransf_3"/>
    <property type="match status" value="1"/>
</dbReference>
<dbReference type="Proteomes" id="UP001597452">
    <property type="component" value="Unassembled WGS sequence"/>
</dbReference>
<keyword evidence="2" id="KW-0808">Transferase</keyword>
<reference evidence="3" key="1">
    <citation type="journal article" date="2019" name="Int. J. Syst. Evol. Microbiol.">
        <title>The Global Catalogue of Microorganisms (GCM) 10K type strain sequencing project: providing services to taxonomists for standard genome sequencing and annotation.</title>
        <authorList>
            <consortium name="The Broad Institute Genomics Platform"/>
            <consortium name="The Broad Institute Genome Sequencing Center for Infectious Disease"/>
            <person name="Wu L."/>
            <person name="Ma J."/>
        </authorList>
    </citation>
    <scope>NUCLEOTIDE SEQUENCE [LARGE SCALE GENOMIC DNA]</scope>
    <source>
        <strain evidence="3">TISTR 1571</strain>
    </source>
</reference>
<dbReference type="EC" id="2.3.-.-" evidence="2"/>
<sequence length="190" mass="21765">MNPILIDVHSVIETERLFLRAPKPGDGPEVNSAIRYSLPELKEWLDFAQTVPEVEDTEVNLREAIAKFFKKESFRYIIFEKETEVLVGVVSFDNVVWDIPKTQIGFWINSRYSGKGYMTEAVEGLTNYGLEELGFQRIEILCDSKNTKSRQVPERLGYELEGILKNEDRSPDGTELRDTCVYAKCAESSE</sequence>
<name>A0ABW5Q7F3_9BACI</name>
<dbReference type="PROSITE" id="PS51186">
    <property type="entry name" value="GNAT"/>
    <property type="match status" value="1"/>
</dbReference>
<dbReference type="RefSeq" id="WP_377327570.1">
    <property type="nucleotide sequence ID" value="NZ_JBHUMZ010000011.1"/>
</dbReference>